<dbReference type="InterPro" id="IPR029052">
    <property type="entry name" value="Metallo-depent_PP-like"/>
</dbReference>
<keyword evidence="3" id="KW-1185">Reference proteome</keyword>
<name>A0A4R9B3B0_9MICO</name>
<dbReference type="PROSITE" id="PS51318">
    <property type="entry name" value="TAT"/>
    <property type="match status" value="1"/>
</dbReference>
<evidence type="ECO:0000256" key="1">
    <source>
        <dbReference type="SAM" id="SignalP"/>
    </source>
</evidence>
<keyword evidence="1" id="KW-0732">Signal</keyword>
<comment type="caution">
    <text evidence="2">The sequence shown here is derived from an EMBL/GenBank/DDBJ whole genome shotgun (WGS) entry which is preliminary data.</text>
</comment>
<organism evidence="2 3">
    <name type="scientific">Cryobacterium fucosi</name>
    <dbReference type="NCBI Taxonomy" id="1259157"/>
    <lineage>
        <taxon>Bacteria</taxon>
        <taxon>Bacillati</taxon>
        <taxon>Actinomycetota</taxon>
        <taxon>Actinomycetes</taxon>
        <taxon>Micrococcales</taxon>
        <taxon>Microbacteriaceae</taxon>
        <taxon>Cryobacterium</taxon>
    </lineage>
</organism>
<dbReference type="RefSeq" id="WP_134524431.1">
    <property type="nucleotide sequence ID" value="NZ_SOHH01000087.1"/>
</dbReference>
<evidence type="ECO:0000313" key="3">
    <source>
        <dbReference type="Proteomes" id="UP000298313"/>
    </source>
</evidence>
<dbReference type="EMBL" id="SOHH01000087">
    <property type="protein sequence ID" value="TFD74789.1"/>
    <property type="molecule type" value="Genomic_DNA"/>
</dbReference>
<gene>
    <name evidence="2" type="ORF">E3T48_12785</name>
</gene>
<evidence type="ECO:0008006" key="4">
    <source>
        <dbReference type="Google" id="ProtNLM"/>
    </source>
</evidence>
<dbReference type="InterPro" id="IPR006311">
    <property type="entry name" value="TAT_signal"/>
</dbReference>
<dbReference type="AlphaFoldDB" id="A0A4R9B3B0"/>
<sequence>MPIQLIRRGVLGSFAAVGVLTAAGMTPAQGAERGGRHRTGDPVSLTIMGTTDLHGCVFNWNYFQNAEYDDSARNDIGLAKVATLVEAVRVQRGRENTLMIVTTAPVVHNAQQEIRQLIIDWVTRARVVEPSSFASVDWTLVSGGAPVQISD</sequence>
<proteinExistence type="predicted"/>
<dbReference type="Gene3D" id="3.60.21.10">
    <property type="match status" value="1"/>
</dbReference>
<feature type="signal peptide" evidence="1">
    <location>
        <begin position="1"/>
        <end position="30"/>
    </location>
</feature>
<dbReference type="SUPFAM" id="SSF56300">
    <property type="entry name" value="Metallo-dependent phosphatases"/>
    <property type="match status" value="1"/>
</dbReference>
<reference evidence="2 3" key="1">
    <citation type="submission" date="2019-03" db="EMBL/GenBank/DDBJ databases">
        <title>Genomics of glacier-inhabiting Cryobacterium strains.</title>
        <authorList>
            <person name="Liu Q."/>
            <person name="Xin Y.-H."/>
        </authorList>
    </citation>
    <scope>NUCLEOTIDE SEQUENCE [LARGE SCALE GENOMIC DNA]</scope>
    <source>
        <strain evidence="2 3">Hh4</strain>
    </source>
</reference>
<evidence type="ECO:0000313" key="2">
    <source>
        <dbReference type="EMBL" id="TFD74789.1"/>
    </source>
</evidence>
<dbReference type="OrthoDB" id="1016457at2"/>
<dbReference type="Proteomes" id="UP000298313">
    <property type="component" value="Unassembled WGS sequence"/>
</dbReference>
<feature type="chain" id="PRO_5021006626" description="Bifunctional metallophosphatase/5'-nucleotidase" evidence="1">
    <location>
        <begin position="31"/>
        <end position="151"/>
    </location>
</feature>
<accession>A0A4R9B3B0</accession>
<protein>
    <recommendedName>
        <fullName evidence="4">Bifunctional metallophosphatase/5'-nucleotidase</fullName>
    </recommendedName>
</protein>